<evidence type="ECO:0000313" key="1">
    <source>
        <dbReference type="EMBL" id="QCD45898.1"/>
    </source>
</evidence>
<proteinExistence type="predicted"/>
<protein>
    <submittedName>
        <fullName evidence="1">Uncharacterized protein</fullName>
    </submittedName>
</protein>
<sequence length="52" mass="5949">MTNTPSPKLASNLYYFLHSGAKFELKFAVKFGAKNQKRQNNNRKSSLCIRSL</sequence>
<name>A0A6G5QJM4_CAMRE</name>
<dbReference type="Proteomes" id="UP000502377">
    <property type="component" value="Chromosome"/>
</dbReference>
<dbReference type="KEGG" id="crx:CRECT_0198"/>
<accession>A0A6G5QJM4</accession>
<dbReference type="AlphaFoldDB" id="A0A6G5QJM4"/>
<organism evidence="1 2">
    <name type="scientific">Campylobacter rectus</name>
    <name type="common">Wolinella recta</name>
    <dbReference type="NCBI Taxonomy" id="203"/>
    <lineage>
        <taxon>Bacteria</taxon>
        <taxon>Pseudomonadati</taxon>
        <taxon>Campylobacterota</taxon>
        <taxon>Epsilonproteobacteria</taxon>
        <taxon>Campylobacterales</taxon>
        <taxon>Campylobacteraceae</taxon>
        <taxon>Campylobacter</taxon>
    </lineage>
</organism>
<reference evidence="1 2" key="1">
    <citation type="submission" date="2016-07" db="EMBL/GenBank/DDBJ databases">
        <title>Comparative genomics of the Campylobacter concisus group.</title>
        <authorList>
            <person name="Miller W.G."/>
            <person name="Yee E."/>
            <person name="Chapman M.H."/>
            <person name="Huynh S."/>
            <person name="Bono J.L."/>
            <person name="On S.L.W."/>
            <person name="StLeger J."/>
            <person name="Foster G."/>
            <person name="Parker C.T."/>
        </authorList>
    </citation>
    <scope>NUCLEOTIDE SEQUENCE [LARGE SCALE GENOMIC DNA]</scope>
    <source>
        <strain evidence="1 2">ATCC 33238</strain>
    </source>
</reference>
<gene>
    <name evidence="1" type="ORF">CRECT_0198</name>
</gene>
<evidence type="ECO:0000313" key="2">
    <source>
        <dbReference type="Proteomes" id="UP000502377"/>
    </source>
</evidence>
<dbReference type="EMBL" id="CP012543">
    <property type="protein sequence ID" value="QCD45898.1"/>
    <property type="molecule type" value="Genomic_DNA"/>
</dbReference>